<protein>
    <submittedName>
        <fullName evidence="6">Pyridoxal-5'-phosphate-dependent protein beta subunit</fullName>
    </submittedName>
</protein>
<dbReference type="GO" id="GO:0006535">
    <property type="term" value="P:cysteine biosynthetic process from serine"/>
    <property type="evidence" value="ECO:0007669"/>
    <property type="project" value="InterPro"/>
</dbReference>
<dbReference type="InterPro" id="IPR001926">
    <property type="entry name" value="TrpB-like_PALP"/>
</dbReference>
<comment type="cofactor">
    <cofactor evidence="1">
        <name>pyridoxal 5'-phosphate</name>
        <dbReference type="ChEBI" id="CHEBI:597326"/>
    </cofactor>
</comment>
<dbReference type="CDD" id="cd01561">
    <property type="entry name" value="CBS_like"/>
    <property type="match status" value="1"/>
</dbReference>
<evidence type="ECO:0000256" key="4">
    <source>
        <dbReference type="PROSITE-ProRule" id="PRU00703"/>
    </source>
</evidence>
<dbReference type="FunFam" id="3.40.50.1100:FF:000118">
    <property type="entry name" value="Related to CYS4-cystathionine beta-synthase"/>
    <property type="match status" value="1"/>
</dbReference>
<dbReference type="KEGG" id="cpi:Cpin_3667"/>
<dbReference type="GO" id="GO:0016765">
    <property type="term" value="F:transferase activity, transferring alkyl or aryl (other than methyl) groups"/>
    <property type="evidence" value="ECO:0007669"/>
    <property type="project" value="UniProtKB-ARBA"/>
</dbReference>
<name>A0A979GV30_CHIPD</name>
<evidence type="ECO:0000313" key="6">
    <source>
        <dbReference type="EMBL" id="ACU61129.1"/>
    </source>
</evidence>
<dbReference type="Gene3D" id="3.10.580.10">
    <property type="entry name" value="CBS-domain"/>
    <property type="match status" value="1"/>
</dbReference>
<dbReference type="InterPro" id="IPR046342">
    <property type="entry name" value="CBS_dom_sf"/>
</dbReference>
<dbReference type="InterPro" id="IPR036052">
    <property type="entry name" value="TrpB-like_PALP_sf"/>
</dbReference>
<proteinExistence type="inferred from homology"/>
<dbReference type="InterPro" id="IPR050214">
    <property type="entry name" value="Cys_Synth/Cystath_Beta-Synth"/>
</dbReference>
<dbReference type="PROSITE" id="PS51371">
    <property type="entry name" value="CBS"/>
    <property type="match status" value="1"/>
</dbReference>
<sequence>MTHTGRIYDAYTGHLRRSDPFIRMPRTIPKKGNSLHSLLSNKIYMKFCNSILETIGNTPLVKLHRVTAGLPCPVFAKVEFFNPGNSIKDRMAVKMVEEAEKQGLLKPGGTIIEGTSGNTGMGLALAAVIKGYKCIFTTTDKQSKEKVDILKAVGAEVIVCPTNVEPDDPRSYYSVSRRLSTEIPNSFYVNQYDNLANRDAHYEQTGPEIWDQTDGKITHLVVATGTGGTITGAGKFLKEKNPDIQVWAIDSYGSLLKKYHETGELDMSEVYPYITEGIGEDFVPQNYDMSLIDHFEKVTDKDGAVMARRITKEEGIFVGYSAGSALSGLIQLKSRLKPTDVVVVIFHDHGSRYVGKVYNDQWMMERGFLDVKTVKDVVNSRRNQPLVTISQEEKVSDAIIKMKKFDIEHLPVLHNNEIVGAISEGGLFNRLIDDANLKDAQIKQVMQAAFPEVSMDMPIEKLSAYINKENGAVISKDESGKAHIVTKYDIIQALGS</sequence>
<dbReference type="FunFam" id="3.40.50.1100:FF:000003">
    <property type="entry name" value="Cystathionine beta-synthase"/>
    <property type="match status" value="1"/>
</dbReference>
<feature type="domain" description="CBS" evidence="5">
    <location>
        <begin position="382"/>
        <end position="437"/>
    </location>
</feature>
<reference evidence="6 7" key="2">
    <citation type="journal article" date="2010" name="Stand. Genomic Sci.">
        <title>Complete genome sequence of Chitinophaga pinensis type strain (UQM 2034).</title>
        <authorList>
            <person name="Glavina Del Rio T."/>
            <person name="Abt B."/>
            <person name="Spring S."/>
            <person name="Lapidus A."/>
            <person name="Nolan M."/>
            <person name="Tice H."/>
            <person name="Copeland A."/>
            <person name="Cheng J.F."/>
            <person name="Chen F."/>
            <person name="Bruce D."/>
            <person name="Goodwin L."/>
            <person name="Pitluck S."/>
            <person name="Ivanova N."/>
            <person name="Mavromatis K."/>
            <person name="Mikhailova N."/>
            <person name="Pati A."/>
            <person name="Chen A."/>
            <person name="Palaniappan K."/>
            <person name="Land M."/>
            <person name="Hauser L."/>
            <person name="Chang Y.J."/>
            <person name="Jeffries C.D."/>
            <person name="Chain P."/>
            <person name="Saunders E."/>
            <person name="Detter J.C."/>
            <person name="Brettin T."/>
            <person name="Rohde M."/>
            <person name="Goker M."/>
            <person name="Bristow J."/>
            <person name="Eisen J.A."/>
            <person name="Markowitz V."/>
            <person name="Hugenholtz P."/>
            <person name="Kyrpides N.C."/>
            <person name="Klenk H.P."/>
            <person name="Lucas S."/>
        </authorList>
    </citation>
    <scope>NUCLEOTIDE SEQUENCE [LARGE SCALE GENOMIC DNA]</scope>
    <source>
        <strain evidence="7">ATCC 43595 / DSM 2588 / LMG 13176 / NBRC 15968 / NCIMB 11800 / UQM 2034</strain>
    </source>
</reference>
<dbReference type="SUPFAM" id="SSF54631">
    <property type="entry name" value="CBS-domain pair"/>
    <property type="match status" value="1"/>
</dbReference>
<dbReference type="SMART" id="SM00116">
    <property type="entry name" value="CBS"/>
    <property type="match status" value="1"/>
</dbReference>
<dbReference type="PROSITE" id="PS00901">
    <property type="entry name" value="CYS_SYNTHASE"/>
    <property type="match status" value="1"/>
</dbReference>
<organism evidence="6 7">
    <name type="scientific">Chitinophaga pinensis (strain ATCC 43595 / DSM 2588 / LMG 13176 / NBRC 15968 / NCIMB 11800 / UQM 2034)</name>
    <dbReference type="NCBI Taxonomy" id="485918"/>
    <lineage>
        <taxon>Bacteria</taxon>
        <taxon>Pseudomonadati</taxon>
        <taxon>Bacteroidota</taxon>
        <taxon>Chitinophagia</taxon>
        <taxon>Chitinophagales</taxon>
        <taxon>Chitinophagaceae</taxon>
        <taxon>Chitinophaga</taxon>
    </lineage>
</organism>
<dbReference type="EMBL" id="CP001699">
    <property type="protein sequence ID" value="ACU61129.1"/>
    <property type="molecule type" value="Genomic_DNA"/>
</dbReference>
<dbReference type="InterPro" id="IPR001216">
    <property type="entry name" value="P-phosphate_BS"/>
</dbReference>
<evidence type="ECO:0000259" key="5">
    <source>
        <dbReference type="PROSITE" id="PS51371"/>
    </source>
</evidence>
<accession>A0A979GV30</accession>
<dbReference type="Proteomes" id="UP000002215">
    <property type="component" value="Chromosome"/>
</dbReference>
<dbReference type="Pfam" id="PF00571">
    <property type="entry name" value="CBS"/>
    <property type="match status" value="1"/>
</dbReference>
<dbReference type="AlphaFoldDB" id="A0A979GV30"/>
<gene>
    <name evidence="6" type="ordered locus">Cpin_3667</name>
</gene>
<reference evidence="7" key="1">
    <citation type="submission" date="2009-08" db="EMBL/GenBank/DDBJ databases">
        <title>The complete genome of Chitinophaga pinensis DSM 2588.</title>
        <authorList>
            <consortium name="US DOE Joint Genome Institute (JGI-PGF)"/>
            <person name="Lucas S."/>
            <person name="Copeland A."/>
            <person name="Lapidus A."/>
            <person name="Glavina del Rio T."/>
            <person name="Dalin E."/>
            <person name="Tice H."/>
            <person name="Bruce D."/>
            <person name="Goodwin L."/>
            <person name="Pitluck S."/>
            <person name="Kyrpides N."/>
            <person name="Mavromatis K."/>
            <person name="Ivanova N."/>
            <person name="Mikhailova N."/>
            <person name="Sims D."/>
            <person name="Meinche L."/>
            <person name="Brettin T."/>
            <person name="Detter J.C."/>
            <person name="Han C."/>
            <person name="Larimer F."/>
            <person name="Land M."/>
            <person name="Hauser L."/>
            <person name="Markowitz V."/>
            <person name="Cheng J.-F."/>
            <person name="Hugenholtz P."/>
            <person name="Woyke T."/>
            <person name="Wu D."/>
            <person name="Spring S."/>
            <person name="Klenk H.-P."/>
            <person name="Eisen J.A."/>
        </authorList>
    </citation>
    <scope>NUCLEOTIDE SEQUENCE [LARGE SCALE GENOMIC DNA]</scope>
    <source>
        <strain evidence="7">ATCC 43595 / DSM 2588 / LMG 13176 / NBRC 15968 / NCIMB 11800 / UQM 2034</strain>
    </source>
</reference>
<evidence type="ECO:0000256" key="2">
    <source>
        <dbReference type="ARBA" id="ARBA00007103"/>
    </source>
</evidence>
<dbReference type="SUPFAM" id="SSF53686">
    <property type="entry name" value="Tryptophan synthase beta subunit-like PLP-dependent enzymes"/>
    <property type="match status" value="1"/>
</dbReference>
<evidence type="ECO:0000256" key="1">
    <source>
        <dbReference type="ARBA" id="ARBA00001933"/>
    </source>
</evidence>
<keyword evidence="3" id="KW-0663">Pyridoxal phosphate</keyword>
<keyword evidence="4" id="KW-0129">CBS domain</keyword>
<dbReference type="Gene3D" id="3.40.50.1100">
    <property type="match status" value="2"/>
</dbReference>
<dbReference type="PANTHER" id="PTHR10314">
    <property type="entry name" value="CYSTATHIONINE BETA-SYNTHASE"/>
    <property type="match status" value="1"/>
</dbReference>
<dbReference type="Pfam" id="PF00291">
    <property type="entry name" value="PALP"/>
    <property type="match status" value="1"/>
</dbReference>
<dbReference type="InterPro" id="IPR000644">
    <property type="entry name" value="CBS_dom"/>
</dbReference>
<comment type="similarity">
    <text evidence="2">Belongs to the cysteine synthase/cystathionine beta-synthase family.</text>
</comment>
<evidence type="ECO:0000313" key="7">
    <source>
        <dbReference type="Proteomes" id="UP000002215"/>
    </source>
</evidence>
<evidence type="ECO:0000256" key="3">
    <source>
        <dbReference type="ARBA" id="ARBA00022898"/>
    </source>
</evidence>